<evidence type="ECO:0000313" key="9">
    <source>
        <dbReference type="EMBL" id="GIG91452.1"/>
    </source>
</evidence>
<feature type="domain" description="Carrier" evidence="6">
    <location>
        <begin position="2292"/>
        <end position="2367"/>
    </location>
</feature>
<keyword evidence="3" id="KW-0808">Transferase</keyword>
<dbReference type="CDD" id="cd08956">
    <property type="entry name" value="KR_3_FAS_SDR_x"/>
    <property type="match status" value="2"/>
</dbReference>
<dbReference type="InterPro" id="IPR018201">
    <property type="entry name" value="Ketoacyl_synth_AS"/>
</dbReference>
<dbReference type="PANTHER" id="PTHR43775">
    <property type="entry name" value="FATTY ACID SYNTHASE"/>
    <property type="match status" value="1"/>
</dbReference>
<dbReference type="InterPro" id="IPR049900">
    <property type="entry name" value="PKS_mFAS_DH"/>
</dbReference>
<dbReference type="Pfam" id="PF00698">
    <property type="entry name" value="Acyl_transf_1"/>
    <property type="match status" value="2"/>
</dbReference>
<evidence type="ECO:0000259" key="8">
    <source>
        <dbReference type="PROSITE" id="PS52019"/>
    </source>
</evidence>
<feature type="domain" description="Ketosynthase family 3 (KS3)" evidence="7">
    <location>
        <begin position="2383"/>
        <end position="2807"/>
    </location>
</feature>
<dbReference type="Gene3D" id="1.10.1200.10">
    <property type="entry name" value="ACP-like"/>
    <property type="match status" value="3"/>
</dbReference>
<dbReference type="EMBL" id="BONW01000038">
    <property type="protein sequence ID" value="GIG91452.1"/>
    <property type="molecule type" value="Genomic_DNA"/>
</dbReference>
<keyword evidence="4" id="KW-0012">Acyltransferase</keyword>
<dbReference type="Pfam" id="PF22953">
    <property type="entry name" value="SpnB_Rossmann"/>
    <property type="match status" value="2"/>
</dbReference>
<dbReference type="PROSITE" id="PS50075">
    <property type="entry name" value="CARRIER"/>
    <property type="match status" value="3"/>
</dbReference>
<dbReference type="SMART" id="SM00826">
    <property type="entry name" value="PKS_DH"/>
    <property type="match status" value="2"/>
</dbReference>
<dbReference type="Gene3D" id="3.30.70.3290">
    <property type="match status" value="3"/>
</dbReference>
<evidence type="ECO:0000259" key="7">
    <source>
        <dbReference type="PROSITE" id="PS52004"/>
    </source>
</evidence>
<evidence type="ECO:0000256" key="2">
    <source>
        <dbReference type="ARBA" id="ARBA00022553"/>
    </source>
</evidence>
<dbReference type="InterPro" id="IPR014031">
    <property type="entry name" value="Ketoacyl_synth_C"/>
</dbReference>
<dbReference type="SUPFAM" id="SSF52151">
    <property type="entry name" value="FabD/lysophospholipase-like"/>
    <property type="match status" value="2"/>
</dbReference>
<dbReference type="PROSITE" id="PS00012">
    <property type="entry name" value="PHOSPHOPANTETHEINE"/>
    <property type="match status" value="2"/>
</dbReference>
<accession>A0ABQ4E9N4</accession>
<dbReference type="Pfam" id="PF02801">
    <property type="entry name" value="Ketoacyl-synt_C"/>
    <property type="match status" value="2"/>
</dbReference>
<dbReference type="SUPFAM" id="SSF55048">
    <property type="entry name" value="Probable ACP-binding domain of malonyl-CoA ACP transacylase"/>
    <property type="match status" value="2"/>
</dbReference>
<feature type="domain" description="Carrier" evidence="6">
    <location>
        <begin position="4008"/>
        <end position="4083"/>
    </location>
</feature>
<evidence type="ECO:0000259" key="6">
    <source>
        <dbReference type="PROSITE" id="PS50075"/>
    </source>
</evidence>
<dbReference type="InterPro" id="IPR014030">
    <property type="entry name" value="Ketoacyl_synth_N"/>
</dbReference>
<dbReference type="Pfam" id="PF00550">
    <property type="entry name" value="PP-binding"/>
    <property type="match status" value="3"/>
</dbReference>
<gene>
    <name evidence="9" type="ORF">Pen02_63880</name>
</gene>
<dbReference type="SUPFAM" id="SSF47336">
    <property type="entry name" value="ACP-like"/>
    <property type="match status" value="3"/>
</dbReference>
<dbReference type="InterPro" id="IPR050091">
    <property type="entry name" value="PKS_NRPS_Biosynth_Enz"/>
</dbReference>
<evidence type="ECO:0000256" key="1">
    <source>
        <dbReference type="ARBA" id="ARBA00022450"/>
    </source>
</evidence>
<feature type="domain" description="PKS/mFAS DH" evidence="8">
    <location>
        <begin position="3276"/>
        <end position="3581"/>
    </location>
</feature>
<dbReference type="InterPro" id="IPR036291">
    <property type="entry name" value="NAD(P)-bd_dom_sf"/>
</dbReference>
<keyword evidence="1" id="KW-0596">Phosphopantetheine</keyword>
<comment type="caution">
    <text evidence="9">The sequence shown here is derived from an EMBL/GenBank/DDBJ whole genome shotgun (WGS) entry which is preliminary data.</text>
</comment>
<dbReference type="Proteomes" id="UP000646749">
    <property type="component" value="Unassembled WGS sequence"/>
</dbReference>
<evidence type="ECO:0000256" key="4">
    <source>
        <dbReference type="ARBA" id="ARBA00023315"/>
    </source>
</evidence>
<dbReference type="InterPro" id="IPR016039">
    <property type="entry name" value="Thiolase-like"/>
</dbReference>
<dbReference type="PROSITE" id="PS52019">
    <property type="entry name" value="PKS_MFAS_DH"/>
    <property type="match status" value="1"/>
</dbReference>
<dbReference type="InterPro" id="IPR013968">
    <property type="entry name" value="PKS_KR"/>
</dbReference>
<dbReference type="InterPro" id="IPR009081">
    <property type="entry name" value="PP-bd_ACP"/>
</dbReference>
<dbReference type="SMART" id="SM00823">
    <property type="entry name" value="PKS_PP"/>
    <property type="match status" value="3"/>
</dbReference>
<feature type="domain" description="Carrier" evidence="6">
    <location>
        <begin position="791"/>
        <end position="866"/>
    </location>
</feature>
<name>A0ABQ4E9N4_9ACTN</name>
<dbReference type="Gene3D" id="3.10.129.110">
    <property type="entry name" value="Polyketide synthase dehydratase"/>
    <property type="match status" value="3"/>
</dbReference>
<dbReference type="PROSITE" id="PS00606">
    <property type="entry name" value="KS3_1"/>
    <property type="match status" value="2"/>
</dbReference>
<dbReference type="SMART" id="SM01294">
    <property type="entry name" value="PKS_PP_betabranch"/>
    <property type="match status" value="2"/>
</dbReference>
<dbReference type="Pfam" id="PF00109">
    <property type="entry name" value="ketoacyl-synt"/>
    <property type="match status" value="2"/>
</dbReference>
<dbReference type="SUPFAM" id="SSF53901">
    <property type="entry name" value="Thiolase-like"/>
    <property type="match status" value="2"/>
</dbReference>
<dbReference type="InterPro" id="IPR020841">
    <property type="entry name" value="PKS_Beta-ketoAc_synthase_dom"/>
</dbReference>
<protein>
    <submittedName>
        <fullName evidence="9">Uncharacterized protein</fullName>
    </submittedName>
</protein>
<feature type="domain" description="Ketosynthase family 3 (KS3)" evidence="7">
    <location>
        <begin position="886"/>
        <end position="1312"/>
    </location>
</feature>
<dbReference type="InterPro" id="IPR020806">
    <property type="entry name" value="PKS_PP-bd"/>
</dbReference>
<evidence type="ECO:0000313" key="10">
    <source>
        <dbReference type="Proteomes" id="UP000646749"/>
    </source>
</evidence>
<evidence type="ECO:0000256" key="5">
    <source>
        <dbReference type="PROSITE-ProRule" id="PRU01363"/>
    </source>
</evidence>
<dbReference type="PANTHER" id="PTHR43775:SF51">
    <property type="entry name" value="INACTIVE PHENOLPHTHIOCEROL SYNTHESIS POLYKETIDE SYNTHASE TYPE I PKS1-RELATED"/>
    <property type="match status" value="1"/>
</dbReference>
<feature type="region of interest" description="N-terminal hotdog fold" evidence="5">
    <location>
        <begin position="3276"/>
        <end position="3397"/>
    </location>
</feature>
<dbReference type="InterPro" id="IPR016035">
    <property type="entry name" value="Acyl_Trfase/lysoPLipase"/>
</dbReference>
<dbReference type="InterPro" id="IPR036736">
    <property type="entry name" value="ACP-like_sf"/>
</dbReference>
<dbReference type="InterPro" id="IPR001227">
    <property type="entry name" value="Ac_transferase_dom_sf"/>
</dbReference>
<dbReference type="Pfam" id="PF08659">
    <property type="entry name" value="KR"/>
    <property type="match status" value="3"/>
</dbReference>
<dbReference type="InterPro" id="IPR042104">
    <property type="entry name" value="PKS_dehydratase_sf"/>
</dbReference>
<dbReference type="InterPro" id="IPR020807">
    <property type="entry name" value="PKS_DH"/>
</dbReference>
<keyword evidence="2" id="KW-0597">Phosphoprotein</keyword>
<proteinExistence type="predicted"/>
<dbReference type="Gene3D" id="3.40.47.10">
    <property type="match status" value="2"/>
</dbReference>
<comment type="caution">
    <text evidence="5">Lacks conserved residue(s) required for the propagation of feature annotation.</text>
</comment>
<dbReference type="InterPro" id="IPR016036">
    <property type="entry name" value="Malonyl_transacylase_ACP-bd"/>
</dbReference>
<dbReference type="PROSITE" id="PS52004">
    <property type="entry name" value="KS3_2"/>
    <property type="match status" value="2"/>
</dbReference>
<dbReference type="Gene3D" id="3.40.366.10">
    <property type="entry name" value="Malonyl-Coenzyme A Acyl Carrier Protein, domain 2"/>
    <property type="match status" value="2"/>
</dbReference>
<dbReference type="Pfam" id="PF21089">
    <property type="entry name" value="PKS_DH_N"/>
    <property type="match status" value="2"/>
</dbReference>
<dbReference type="CDD" id="cd00833">
    <property type="entry name" value="PKS"/>
    <property type="match status" value="2"/>
</dbReference>
<evidence type="ECO:0000256" key="3">
    <source>
        <dbReference type="ARBA" id="ARBA00022679"/>
    </source>
</evidence>
<reference evidence="9 10" key="1">
    <citation type="submission" date="2021-01" db="EMBL/GenBank/DDBJ databases">
        <title>Whole genome shotgun sequence of Plantactinospora endophytica NBRC 110450.</title>
        <authorList>
            <person name="Komaki H."/>
            <person name="Tamura T."/>
        </authorList>
    </citation>
    <scope>NUCLEOTIDE SEQUENCE [LARGE SCALE GENOMIC DNA]</scope>
    <source>
        <strain evidence="9 10">NBRC 110450</strain>
    </source>
</reference>
<dbReference type="InterPro" id="IPR049552">
    <property type="entry name" value="PKS_DH_N"/>
</dbReference>
<dbReference type="Pfam" id="PF16197">
    <property type="entry name" value="KAsynt_C_assoc"/>
    <property type="match status" value="2"/>
</dbReference>
<dbReference type="SMART" id="SM00825">
    <property type="entry name" value="PKS_KS"/>
    <property type="match status" value="2"/>
</dbReference>
<dbReference type="Gene3D" id="3.40.50.720">
    <property type="entry name" value="NAD(P)-binding Rossmann-like Domain"/>
    <property type="match status" value="3"/>
</dbReference>
<organism evidence="9 10">
    <name type="scientific">Plantactinospora endophytica</name>
    <dbReference type="NCBI Taxonomy" id="673535"/>
    <lineage>
        <taxon>Bacteria</taxon>
        <taxon>Bacillati</taxon>
        <taxon>Actinomycetota</taxon>
        <taxon>Actinomycetes</taxon>
        <taxon>Micromonosporales</taxon>
        <taxon>Micromonosporaceae</taxon>
        <taxon>Plantactinospora</taxon>
    </lineage>
</organism>
<dbReference type="InterPro" id="IPR014043">
    <property type="entry name" value="Acyl_transferase_dom"/>
</dbReference>
<dbReference type="SMART" id="SM00827">
    <property type="entry name" value="PKS_AT"/>
    <property type="match status" value="2"/>
</dbReference>
<dbReference type="SMART" id="SM00822">
    <property type="entry name" value="PKS_KR"/>
    <property type="match status" value="3"/>
</dbReference>
<feature type="region of interest" description="C-terminal hotdog fold" evidence="5">
    <location>
        <begin position="3408"/>
        <end position="3581"/>
    </location>
</feature>
<dbReference type="InterPro" id="IPR057326">
    <property type="entry name" value="KR_dom"/>
</dbReference>
<keyword evidence="10" id="KW-1185">Reference proteome</keyword>
<sequence length="4167" mass="430670">MLHASIESVLDDAGVRGSVLSTLQRDVGGLSRMTTALAEAEVAGVEVDWTPLFGPDARPVDLPTYAFQQRDYWLLPTPSAGDATGLGLAPAGHPLLGAAVEQGGGGGVLLTGRLSAATHPWLYAGAEPPPAEVLVELALRGCDEAGCERLGTLTVEAPLPLSSSTATRVQVTVAGSDADGRRTVEIFARRDDDPSWIRLAHGTAERRTVGPPDAELAVWPPRSARAEPGGVWQRGDTTWAEVRLADDAEPAGGFGIHPDLLAAAVRAATSEPSAVATDWQDVVLHATGATELRVRLTPGPAGTLTLVAADGTGAPVLTAGALRLTTPDPATYSAPARRGLYRLAWSALPQATPGVPPTVATADELLALLAEPATELSGPVLLDVPRRADTDVAAAVRAAVYETLRVVQAWLADRRTADVPLVVLTHDAEERDLPGAAVRGLLRSAQSEEPGRFVLVDTDDAPASAAVLRAGVATGEPQLAVRDGVLSVPRLVPVSATGEPEPVGGTALITGGTGALGRLVARDLATRGEVGHLLLLGRRGADAPGAGELAAELEALGVGVTLVRADAADRDALAAAIADIPAAHPLTVVVHAAGALDDGVVGALTPARVDAVLRAKVDGALHLHELTAGLGLREFVLFSSIAGTVGTAGQANYAAANAFLDALARARRRQGLAALAVPWGLWAERSELTSHLAEAELRRIGGGGIAPLAAGDGLALLRAARAGDEPVVVAADFDLAALRGQAAAGTLPVVLRDLAGARARRAAATRADTGSGTGSALADQLAALPAAERRAQVEELVREQAAAVLGHDSPRRLSLARAFKDLGFDSLTGIQLRNRLRTVTGLNLGTTLVFDHPTGEALATHLLRELTGELTADAAAPVPVAAVDAADPIAVVAVSCRFPGGIRSPEEFWQVLAEGVDTVGGFPADRGWDLDSLWSGEPGRPGTTTTRAGAFLYDAAEFDAEFFGISPREATAMDPQQRILLETAWEAVERAGIDPATLRGSRTGVFVGANGQDYVTLMQGAERGGEGYLITGSATSVMSGRIAYQLGLEGPAVTVDTACSSSLVALHLAAQALRAGECDLAVAGGVTVLSTPGAFIEFSRQGGLAPDGRCRAFAAAADGTGWGEGAGILLVERLSDARRRGHRVLALLRGSAVNQDGASNGLTAPSGPSQQRVIRQALANAGLTTADVDAVEAHGTATVLGDPIEAQALLATYGQDRPADRPLRLGSVKSNIGHTQAAAGVAGVIKMVLALEHGLLPKTLHVDEPTPHVDWSAGAVTLLGEAAPWPETGRPRRAAVSSFGISGTNAHVILEQAGPAEILEAAGPAEDVQVGPGGADRPLPWVLSAATPAALRDQARGLLGYAGPDSPYRPVDVALALATTRTALRHRAAVTAPDGDGYRAGLMALARGETTAAVLTGVAEDPGPLAFLFTGQGSQRPGMGRALADAHPVFAAALDEALARLDEHLDRPLRELMFAAEGASEAALLDETGYTQPAIFAFEVALFRLLEWLGVRPALLAGHSVGEFAAAHVAGVLSLADAALLVTTRGRLMQRLDRVGAMASVAATEQEILAELPPRADVAAVNGPESVVVSGDSDVVDSVVALWAGRGRRTRRLRVSHAFHSWHMDEISEEFRRVAQTVGYAEPNVPIVSTLTGRRATDGDLRSADYWTRHLREAVRFADAVRTAEAEGVRAFVEVGPDAALSATAGACLTGAEPAVVVPTQHRRQPEDLAFAAALARLYVHGYAWNHDTAFAGLGARPVRLPTYPFQRRRYWWPIETLTAAATRPGAAESEPWCYQAVWRPLPEPAADPAGGTWLVVAADDALAPAARALTARGARVVQVAAGPGSPALATGPDFPDLATGADFPDLAANAALPDLLAAAGDEPLTGVLCALDLASTVALVQALHDAGRTAPVWAVTHGAVSVGPADRLADPVAAQLWGLARVAALELPGLWGGVVDLPATPGERAWQRLAAVVTGRGGEDQVAVRDAGVFGRRLVRTAALPDEEPASAARPKRSVQGTILITGGTGGLGAQLARRLAAHSTQHLMLVSRSGEAAPGAVELRTELTALGAVGVTVAACDVADREALAGLLAAVPADRPLVAVVHAAGVLDDGVITSLTPERLTGVLRVKVDGARNLHELTAGTGVGGFVLFSSFAGAVGGAGQANYAAANAYLDALAEQRRADGLPATAVAWGPWAGAGMAAGAVGERLARDGVRPMPPERALALLERLVRSGGPSTVVADLDVDRFAASFTVVRSSPLLSELVPQVQAPTARPAGDAGSVLAATPPAEMAAALTNLVRTEVAAVLGHGGAAEVDPNRAFQEIGFDSLTAVELRNRLAAALDRALPTTLVFDYPTPASLAGFLHGEAAGGGTAASPVTTAPVDEPVAIVGMACHFPGGVRTPDEFWTLLNSGGDAMVPFPADRGWDLDALFDPDPEHHGTTYTTVGGFLSGAGEFDAGFFGVSPREAIAMDPQQRVLLETAWEAVEQAGIDPMTLRGTDTGVFAGTNGGHYAARLRNVPPEVEGYLGTGNSASVASGRVAYTLGLEGPAITIDTACSSSLVAIHLAAQALLRGECRLALAGGVTVMSSPEPFVDFSRQRGLAPDGRCKAFAAGADGTGWGEGVGVLVLERLSDARRHGRRILAVVRGSAVNQDGASNGLTAPNGPSQQRVIRRALADAGVEAAGVDVVEAHGTGTRLGDPIEAQALLATYGRDRVRPLWLGSVKSNIGHTQAAAGVAGVIKMVLALRHGVLPRTLHVDEPTPEVDWSSGAVRLLTEVQPWQRNGHPRRAGVSSFGISGTNAHVIIEEPSEPSEAPAASAASEAPEPEIVVDRPVPVLLSARADDALRAQADRLHRHLLARPDLPLPGVARTLALARSAFDRRAAIAATDRDTLLDGLRILARTGRGATPTGARVAVLFSGQGSQRPGMTSELYAGYPVYARTLDEVCAGFDDALDLPLRTVIFAEQPDDAALLHQTVYTQAALFAVEVALYRLVESWGVLPGHLVGHSIGELAAAHVAGVLSLPDAVRLVAARGRLMQQLPPGGAMVAVQAGEDEARALIADDPRVSVAAVNAPSAVVLSGDEEAVLRVAERLTAAGHKTKRLTVSHAFHSAQMDPILDEFRRVAESVSYAEPQIPVVSNLTGTIAGPGDLTTADYWVRHIRHAVRFADGVSALRDHGVDVFLEIGPGAVLTPMAAECLDDEPGGPQRLVLPMLRADRPDGVAVAEAVGRLWAHGVPVDADAVLPDADLVPVPTYAFRREHFWLLPGADGPDPAGHPLLGVTVALAGGGAVHTGRVTARDGTWLADHTVAGRPVLPGTAITDALLYAAAGSGCTGFTELTLGGPLVLPARGGVDLQVRVGEQDGDGCRAVTLHARRTGRDDWTEYAHGRACTGDPAAATSSGWLPADAEPVPLDGQYDRLAEQGVAYGPAQRVVSALWRADDQVYAELTPTPGSAPGAALAALPPLTGHGTVGVWHGLDRLSAGSPERLRFRLDGDDAADVELSDAAGRLLLRAARVTFAEPGPPVDDADDRQEWLYRMSLVPYRLPEPAGTFPVAVLGDPETFPALRGLAAVAVPGLSALEPDLPGPVVLPVGTRAGTPDAVSAREATVGVLSVVRQWLADDARANTTLVVLTREAVPYVPGGPVDPTHAAVWGLIRAAQAEQPDRFVLVDVDDTVAAHDLAAALAGPEPQLVLRGRQAFVPRLAPAVVPAAVPGYAFDPAGTVLVSGGIGGLGRELARHLVVSAGVRHLLLVGRRGAAAPGAAELRDELGGLGAEVTVAACDLADPDRVRELVAAIPAAHPLTAVVHAAGINRDSVIAAMTDEQVDEVFRAKVDAVLNLHEATVDADLGAFVVFSSASGILGGPGQGNYAAANAFLDAFAHHRAARGLPAISLAWGLWRERAGMAGRLTDADLRRMRRGGIAPLDTADGLALFDLALRVGEPALVPVRLDVAALRVAARTAPVSPPLRGLAPYVPAEGGADGTPRPTAAVSFADRLAGLSAADRDRAVLDLVRTCTATVLGHPGPGAVDPDRGFLEQGLDSLTAVELRNRLTVETGQRLSATVVFDHPSPAELAAQLRELLPAPTPEAGPLDLTSELDRLAGALGAAEPGDPEHAAGIARRLEQLLRAWEGRFPRQAAENGAIDLESASLDEVLGFINDEFGYSS</sequence>
<dbReference type="InterPro" id="IPR055123">
    <property type="entry name" value="SpnB-like_Rossmann"/>
</dbReference>
<dbReference type="InterPro" id="IPR032821">
    <property type="entry name" value="PKS_assoc"/>
</dbReference>
<dbReference type="CDD" id="cd08952">
    <property type="entry name" value="KR_1_SDR_x"/>
    <property type="match status" value="1"/>
</dbReference>
<dbReference type="InterPro" id="IPR006162">
    <property type="entry name" value="Ppantetheine_attach_site"/>
</dbReference>
<dbReference type="SUPFAM" id="SSF51735">
    <property type="entry name" value="NAD(P)-binding Rossmann-fold domains"/>
    <property type="match status" value="6"/>
</dbReference>